<protein>
    <submittedName>
        <fullName evidence="1">Uncharacterized protein</fullName>
    </submittedName>
</protein>
<gene>
    <name evidence="1" type="ORF">J5N97_023541</name>
</gene>
<evidence type="ECO:0000313" key="2">
    <source>
        <dbReference type="Proteomes" id="UP001085076"/>
    </source>
</evidence>
<proteinExistence type="predicted"/>
<reference evidence="1" key="2">
    <citation type="journal article" date="2022" name="Hortic Res">
        <title>The genome of Dioscorea zingiberensis sheds light on the biosynthesis, origin and evolution of the medicinally important diosgenin saponins.</title>
        <authorList>
            <person name="Li Y."/>
            <person name="Tan C."/>
            <person name="Li Z."/>
            <person name="Guo J."/>
            <person name="Li S."/>
            <person name="Chen X."/>
            <person name="Wang C."/>
            <person name="Dai X."/>
            <person name="Yang H."/>
            <person name="Song W."/>
            <person name="Hou L."/>
            <person name="Xu J."/>
            <person name="Tong Z."/>
            <person name="Xu A."/>
            <person name="Yuan X."/>
            <person name="Wang W."/>
            <person name="Yang Q."/>
            <person name="Chen L."/>
            <person name="Sun Z."/>
            <person name="Wang K."/>
            <person name="Pan B."/>
            <person name="Chen J."/>
            <person name="Bao Y."/>
            <person name="Liu F."/>
            <person name="Qi X."/>
            <person name="Gang D.R."/>
            <person name="Wen J."/>
            <person name="Li J."/>
        </authorList>
    </citation>
    <scope>NUCLEOTIDE SEQUENCE</scope>
    <source>
        <strain evidence="1">Dzin_1.0</strain>
    </source>
</reference>
<keyword evidence="2" id="KW-1185">Reference proteome</keyword>
<dbReference type="Proteomes" id="UP001085076">
    <property type="component" value="Miscellaneous, Linkage group lg07"/>
</dbReference>
<accession>A0A9D5C5F1</accession>
<dbReference type="AlphaFoldDB" id="A0A9D5C5F1"/>
<name>A0A9D5C5F1_9LILI</name>
<evidence type="ECO:0000313" key="1">
    <source>
        <dbReference type="EMBL" id="KAJ0966624.1"/>
    </source>
</evidence>
<organism evidence="1 2">
    <name type="scientific">Dioscorea zingiberensis</name>
    <dbReference type="NCBI Taxonomy" id="325984"/>
    <lineage>
        <taxon>Eukaryota</taxon>
        <taxon>Viridiplantae</taxon>
        <taxon>Streptophyta</taxon>
        <taxon>Embryophyta</taxon>
        <taxon>Tracheophyta</taxon>
        <taxon>Spermatophyta</taxon>
        <taxon>Magnoliopsida</taxon>
        <taxon>Liliopsida</taxon>
        <taxon>Dioscoreales</taxon>
        <taxon>Dioscoreaceae</taxon>
        <taxon>Dioscorea</taxon>
    </lineage>
</organism>
<reference evidence="1" key="1">
    <citation type="submission" date="2021-03" db="EMBL/GenBank/DDBJ databases">
        <authorList>
            <person name="Li Z."/>
            <person name="Yang C."/>
        </authorList>
    </citation>
    <scope>NUCLEOTIDE SEQUENCE</scope>
    <source>
        <strain evidence="1">Dzin_1.0</strain>
        <tissue evidence="1">Leaf</tissue>
    </source>
</reference>
<sequence>MEFALVEIISENEAPFAFEVNSSYWPKWKKRKDNNQIMNNEFAQLNHCFPLLTGNHITSTIDESEDTIS</sequence>
<comment type="caution">
    <text evidence="1">The sequence shown here is derived from an EMBL/GenBank/DDBJ whole genome shotgun (WGS) entry which is preliminary data.</text>
</comment>
<dbReference type="EMBL" id="JAGGNH010000007">
    <property type="protein sequence ID" value="KAJ0966624.1"/>
    <property type="molecule type" value="Genomic_DNA"/>
</dbReference>